<dbReference type="GeneID" id="67908906"/>
<sequence length="77" mass="8629">MAPILPEPRRAPVPGARIRLFAMRAATRCLKRRGDGMNKKRARRGTEHKTGPCCEIDAAGTDQRCPVRSNQYVILIK</sequence>
<dbReference type="EMBL" id="JAUJSQ010000002">
    <property type="protein sequence ID" value="MDN7931216.1"/>
    <property type="molecule type" value="Genomic_DNA"/>
</dbReference>
<dbReference type="RefSeq" id="WP_157126721.1">
    <property type="nucleotide sequence ID" value="NZ_CP013401.1"/>
</dbReference>
<organism evidence="2 3">
    <name type="scientific">Burkholderia metallica</name>
    <dbReference type="NCBI Taxonomy" id="488729"/>
    <lineage>
        <taxon>Bacteria</taxon>
        <taxon>Pseudomonadati</taxon>
        <taxon>Pseudomonadota</taxon>
        <taxon>Betaproteobacteria</taxon>
        <taxon>Burkholderiales</taxon>
        <taxon>Burkholderiaceae</taxon>
        <taxon>Burkholderia</taxon>
        <taxon>Burkholderia cepacia complex</taxon>
    </lineage>
</organism>
<gene>
    <name evidence="2" type="ORF">QZM52_07920</name>
</gene>
<protein>
    <submittedName>
        <fullName evidence="2">Uncharacterized protein</fullName>
    </submittedName>
</protein>
<evidence type="ECO:0000256" key="1">
    <source>
        <dbReference type="SAM" id="MobiDB-lite"/>
    </source>
</evidence>
<proteinExistence type="predicted"/>
<name>A0ABT8P800_9BURK</name>
<feature type="compositionally biased region" description="Basic and acidic residues" evidence="1">
    <location>
        <begin position="32"/>
        <end position="50"/>
    </location>
</feature>
<dbReference type="Proteomes" id="UP001171606">
    <property type="component" value="Unassembled WGS sequence"/>
</dbReference>
<feature type="region of interest" description="Disordered" evidence="1">
    <location>
        <begin position="32"/>
        <end position="51"/>
    </location>
</feature>
<reference evidence="2" key="1">
    <citation type="submission" date="2023-07" db="EMBL/GenBank/DDBJ databases">
        <title>A collection of bacterial strains from the Burkholderia cepacia Research Laboratory and Repository.</title>
        <authorList>
            <person name="Lipuma J."/>
            <person name="Spilker T."/>
            <person name="Caverly L."/>
        </authorList>
    </citation>
    <scope>NUCLEOTIDE SEQUENCE</scope>
    <source>
        <strain evidence="2">AU42020</strain>
    </source>
</reference>
<keyword evidence="3" id="KW-1185">Reference proteome</keyword>
<comment type="caution">
    <text evidence="2">The sequence shown here is derived from an EMBL/GenBank/DDBJ whole genome shotgun (WGS) entry which is preliminary data.</text>
</comment>
<accession>A0ABT8P800</accession>
<evidence type="ECO:0000313" key="3">
    <source>
        <dbReference type="Proteomes" id="UP001171606"/>
    </source>
</evidence>
<evidence type="ECO:0000313" key="2">
    <source>
        <dbReference type="EMBL" id="MDN7931216.1"/>
    </source>
</evidence>